<reference evidence="3 4" key="1">
    <citation type="submission" date="2017-12" db="EMBL/GenBank/DDBJ databases">
        <title>Sequencing, de novo assembly and annotation of complete genome of a new Thraustochytrid species, strain FCC1311.</title>
        <authorList>
            <person name="Sedici K."/>
            <person name="Godart F."/>
            <person name="Aiese Cigliano R."/>
            <person name="Sanseverino W."/>
            <person name="Barakat M."/>
            <person name="Ortet P."/>
            <person name="Marechal E."/>
            <person name="Cagnac O."/>
            <person name="Amato A."/>
        </authorList>
    </citation>
    <scope>NUCLEOTIDE SEQUENCE [LARGE SCALE GENOMIC DNA]</scope>
</reference>
<dbReference type="InterPro" id="IPR001345">
    <property type="entry name" value="PG/BPGM_mutase_AS"/>
</dbReference>
<dbReference type="GO" id="GO:0016791">
    <property type="term" value="F:phosphatase activity"/>
    <property type="evidence" value="ECO:0007669"/>
    <property type="project" value="TreeGrafter"/>
</dbReference>
<dbReference type="CDD" id="cd07067">
    <property type="entry name" value="HP_PGM_like"/>
    <property type="match status" value="1"/>
</dbReference>
<keyword evidence="4" id="KW-1185">Reference proteome</keyword>
<dbReference type="InterPro" id="IPR050275">
    <property type="entry name" value="PGM_Phosphatase"/>
</dbReference>
<keyword evidence="3" id="KW-0808">Transferase</keyword>
<keyword evidence="3" id="KW-0418">Kinase</keyword>
<proteinExistence type="predicted"/>
<feature type="binding site" evidence="2">
    <location>
        <begin position="96"/>
        <end position="99"/>
    </location>
    <ligand>
        <name>substrate</name>
    </ligand>
</feature>
<name>A0A2R5GI74_9STRA</name>
<evidence type="ECO:0000256" key="1">
    <source>
        <dbReference type="PIRSR" id="PIRSR613078-1"/>
    </source>
</evidence>
<evidence type="ECO:0000313" key="4">
    <source>
        <dbReference type="Proteomes" id="UP000241890"/>
    </source>
</evidence>
<feature type="binding site" evidence="2">
    <location>
        <position position="65"/>
    </location>
    <ligand>
        <name>substrate</name>
    </ligand>
</feature>
<feature type="binding site" evidence="2">
    <location>
        <begin position="14"/>
        <end position="21"/>
    </location>
    <ligand>
        <name>substrate</name>
    </ligand>
</feature>
<dbReference type="InParanoid" id="A0A2R5GI74"/>
<feature type="active site" description="Tele-phosphohistidine intermediate" evidence="1">
    <location>
        <position position="15"/>
    </location>
</feature>
<dbReference type="PANTHER" id="PTHR48100">
    <property type="entry name" value="BROAD-SPECIFICITY PHOSPHATASE YOR283W-RELATED"/>
    <property type="match status" value="1"/>
</dbReference>
<dbReference type="SMART" id="SM00855">
    <property type="entry name" value="PGAM"/>
    <property type="match status" value="1"/>
</dbReference>
<dbReference type="EMBL" id="BEYU01000078">
    <property type="protein sequence ID" value="GBG30587.1"/>
    <property type="molecule type" value="Genomic_DNA"/>
</dbReference>
<sequence length="223" mass="23806">MASSARRSLVLLCRHGETAANAEGRVQGAGLDPPLNEKGREQARALGGLLADLEVHGAFASELQRARETAEAILEARDSSCAAKKKGLSVVPELKEMNYGQLEGQLLKDIRTDIQSVSEAWARGDRDAACPGGGESPRLVFDRAHAAIQSICAAHAPGSKLLFVTHSRLNKVLLSELHADKPGMHKVPQHNCCVNVLSFDHDSAAVEVHAINLTTADELRAAL</sequence>
<accession>A0A2R5GI74</accession>
<dbReference type="AlphaFoldDB" id="A0A2R5GI74"/>
<dbReference type="PROSITE" id="PS00175">
    <property type="entry name" value="PG_MUTASE"/>
    <property type="match status" value="1"/>
</dbReference>
<dbReference type="PANTHER" id="PTHR48100:SF10">
    <property type="entry name" value="2-CARBOXY-D-ARABINITOL-1-PHOSPHATASE-RELATED"/>
    <property type="match status" value="1"/>
</dbReference>
<dbReference type="Proteomes" id="UP000241890">
    <property type="component" value="Unassembled WGS sequence"/>
</dbReference>
<organism evidence="3 4">
    <name type="scientific">Hondaea fermentalgiana</name>
    <dbReference type="NCBI Taxonomy" id="2315210"/>
    <lineage>
        <taxon>Eukaryota</taxon>
        <taxon>Sar</taxon>
        <taxon>Stramenopiles</taxon>
        <taxon>Bigyra</taxon>
        <taxon>Labyrinthulomycetes</taxon>
        <taxon>Thraustochytrida</taxon>
        <taxon>Thraustochytriidae</taxon>
        <taxon>Hondaea</taxon>
    </lineage>
</organism>
<gene>
    <name evidence="3" type="ORF">FCC1311_068072</name>
</gene>
<comment type="caution">
    <text evidence="3">The sequence shown here is derived from an EMBL/GenBank/DDBJ whole genome shotgun (WGS) entry which is preliminary data.</text>
</comment>
<dbReference type="SUPFAM" id="SSF53254">
    <property type="entry name" value="Phosphoglycerate mutase-like"/>
    <property type="match status" value="1"/>
</dbReference>
<dbReference type="GO" id="GO:0016301">
    <property type="term" value="F:kinase activity"/>
    <property type="evidence" value="ECO:0007669"/>
    <property type="project" value="UniProtKB-KW"/>
</dbReference>
<evidence type="ECO:0000256" key="2">
    <source>
        <dbReference type="PIRSR" id="PIRSR613078-2"/>
    </source>
</evidence>
<feature type="active site" description="Proton donor/acceptor" evidence="1">
    <location>
        <position position="96"/>
    </location>
</feature>
<evidence type="ECO:0000313" key="3">
    <source>
        <dbReference type="EMBL" id="GBG30587.1"/>
    </source>
</evidence>
<dbReference type="InterPro" id="IPR029033">
    <property type="entry name" value="His_PPase_superfam"/>
</dbReference>
<protein>
    <submittedName>
        <fullName evidence="3">6-phosphofructo-2-kinase/fructose-2,6-bisphosphatase 2</fullName>
    </submittedName>
</protein>
<dbReference type="InterPro" id="IPR013078">
    <property type="entry name" value="His_Pase_superF_clade-1"/>
</dbReference>
<dbReference type="Pfam" id="PF00300">
    <property type="entry name" value="His_Phos_1"/>
    <property type="match status" value="1"/>
</dbReference>
<dbReference type="OrthoDB" id="354304at2759"/>
<dbReference type="Gene3D" id="3.40.50.1240">
    <property type="entry name" value="Phosphoglycerate mutase-like"/>
    <property type="match status" value="1"/>
</dbReference>